<evidence type="ECO:0000256" key="4">
    <source>
        <dbReference type="ARBA" id="ARBA00022729"/>
    </source>
</evidence>
<evidence type="ECO:0000313" key="7">
    <source>
        <dbReference type="Proteomes" id="UP001500393"/>
    </source>
</evidence>
<name>A0ABN2DKD0_9ACTN</name>
<keyword evidence="7" id="KW-1185">Reference proteome</keyword>
<dbReference type="RefSeq" id="WP_344215295.1">
    <property type="nucleotide sequence ID" value="NZ_BAAAOS010000020.1"/>
</dbReference>
<dbReference type="PANTHER" id="PTHR30290:SF10">
    <property type="entry name" value="PERIPLASMIC OLIGOPEPTIDE-BINDING PROTEIN-RELATED"/>
    <property type="match status" value="1"/>
</dbReference>
<dbReference type="InterPro" id="IPR000914">
    <property type="entry name" value="SBP_5_dom"/>
</dbReference>
<keyword evidence="3" id="KW-0813">Transport</keyword>
<dbReference type="CDD" id="cd00995">
    <property type="entry name" value="PBP2_NikA_DppA_OppA_like"/>
    <property type="match status" value="1"/>
</dbReference>
<evidence type="ECO:0000256" key="3">
    <source>
        <dbReference type="ARBA" id="ARBA00022448"/>
    </source>
</evidence>
<evidence type="ECO:0000313" key="6">
    <source>
        <dbReference type="EMBL" id="GAA1579261.1"/>
    </source>
</evidence>
<evidence type="ECO:0000256" key="1">
    <source>
        <dbReference type="ARBA" id="ARBA00004196"/>
    </source>
</evidence>
<dbReference type="Pfam" id="PF00496">
    <property type="entry name" value="SBP_bac_5"/>
    <property type="match status" value="1"/>
</dbReference>
<dbReference type="Gene3D" id="3.10.105.10">
    <property type="entry name" value="Dipeptide-binding Protein, Domain 3"/>
    <property type="match status" value="1"/>
</dbReference>
<accession>A0ABN2DKD0</accession>
<comment type="similarity">
    <text evidence="2">Belongs to the bacterial solute-binding protein 5 family.</text>
</comment>
<organism evidence="6 7">
    <name type="scientific">Kribbella sancticallisti</name>
    <dbReference type="NCBI Taxonomy" id="460087"/>
    <lineage>
        <taxon>Bacteria</taxon>
        <taxon>Bacillati</taxon>
        <taxon>Actinomycetota</taxon>
        <taxon>Actinomycetes</taxon>
        <taxon>Propionibacteriales</taxon>
        <taxon>Kribbellaceae</taxon>
        <taxon>Kribbella</taxon>
    </lineage>
</organism>
<comment type="caution">
    <text evidence="6">The sequence shown here is derived from an EMBL/GenBank/DDBJ whole genome shotgun (WGS) entry which is preliminary data.</text>
</comment>
<sequence>MHPRKQLTAVALVGAMVAGCSGATGDRPTSTGNSSAVLKIGTTFTCNSTNPFASTGTTCAMIFRYNYPFLLQYTGSGEVEGDLATKWTTSDDKLTWTFDLHPDAKWSDGKPLTAADAAFTINTIVKFREGPTASEAASVKNVKSAVAKTPTQLVVTYDKPTANVLGRLLKVPVLPQHVWAQYATGNGLQLKQTPNPAPLVAGGPFRLAKYAKDQIALLETNPNFYGDKPKPAGFGLQFFTSPDAMVNALKNNQIDYAAPLPITAAEPVEKAGFTVARRPGFRFHDLIINQSTYQQAHPELRDARVREAFELAVDRQKIIDTAYLGYGTPGSSIVPPVSGDWYNPAVKPAGFDLAKAAALLDEAGYKPGPDGIRVAEGKPMAYDVIIPDVEGGEGERALQIVTEDFKKIGVQLKSRPADNATAFDQLTGSDKKYDQFTLSQWGWIAQRDPDFLLNGMTCAQWGSWNDSGYCDKAYDKLYDEQAAATDDATRKQIVWQMQKMIYDARPYIVTHYDDVVEGHGKKWTGFGESPLGILDSQSRQGLLSATTTS</sequence>
<dbReference type="InterPro" id="IPR039424">
    <property type="entry name" value="SBP_5"/>
</dbReference>
<keyword evidence="4" id="KW-0732">Signal</keyword>
<gene>
    <name evidence="6" type="ORF">GCM10009789_36200</name>
</gene>
<feature type="domain" description="Solute-binding protein family 5" evidence="5">
    <location>
        <begin position="78"/>
        <end position="459"/>
    </location>
</feature>
<comment type="subcellular location">
    <subcellularLocation>
        <location evidence="1">Cell envelope</location>
    </subcellularLocation>
</comment>
<protein>
    <submittedName>
        <fullName evidence="6">ABC transporter substrate-binding protein</fullName>
    </submittedName>
</protein>
<evidence type="ECO:0000256" key="2">
    <source>
        <dbReference type="ARBA" id="ARBA00005695"/>
    </source>
</evidence>
<reference evidence="6 7" key="1">
    <citation type="journal article" date="2019" name="Int. J. Syst. Evol. Microbiol.">
        <title>The Global Catalogue of Microorganisms (GCM) 10K type strain sequencing project: providing services to taxonomists for standard genome sequencing and annotation.</title>
        <authorList>
            <consortium name="The Broad Institute Genomics Platform"/>
            <consortium name="The Broad Institute Genome Sequencing Center for Infectious Disease"/>
            <person name="Wu L."/>
            <person name="Ma J."/>
        </authorList>
    </citation>
    <scope>NUCLEOTIDE SEQUENCE [LARGE SCALE GENOMIC DNA]</scope>
    <source>
        <strain evidence="6 7">JCM 14969</strain>
    </source>
</reference>
<dbReference type="SUPFAM" id="SSF53850">
    <property type="entry name" value="Periplasmic binding protein-like II"/>
    <property type="match status" value="1"/>
</dbReference>
<dbReference type="EMBL" id="BAAAOS010000020">
    <property type="protein sequence ID" value="GAA1579261.1"/>
    <property type="molecule type" value="Genomic_DNA"/>
</dbReference>
<dbReference type="Gene3D" id="3.40.190.10">
    <property type="entry name" value="Periplasmic binding protein-like II"/>
    <property type="match status" value="1"/>
</dbReference>
<dbReference type="PIRSF" id="PIRSF002741">
    <property type="entry name" value="MppA"/>
    <property type="match status" value="1"/>
</dbReference>
<evidence type="ECO:0000259" key="5">
    <source>
        <dbReference type="Pfam" id="PF00496"/>
    </source>
</evidence>
<proteinExistence type="inferred from homology"/>
<dbReference type="InterPro" id="IPR030678">
    <property type="entry name" value="Peptide/Ni-bd"/>
</dbReference>
<dbReference type="PROSITE" id="PS51257">
    <property type="entry name" value="PROKAR_LIPOPROTEIN"/>
    <property type="match status" value="1"/>
</dbReference>
<dbReference type="Proteomes" id="UP001500393">
    <property type="component" value="Unassembled WGS sequence"/>
</dbReference>
<dbReference type="PANTHER" id="PTHR30290">
    <property type="entry name" value="PERIPLASMIC BINDING COMPONENT OF ABC TRANSPORTER"/>
    <property type="match status" value="1"/>
</dbReference>